<protein>
    <submittedName>
        <fullName evidence="10">Uncharacterized protein</fullName>
    </submittedName>
</protein>
<dbReference type="InterPro" id="IPR007272">
    <property type="entry name" value="Sulf_transp_TsuA/YedE"/>
</dbReference>
<keyword evidence="5 9" id="KW-0812">Transmembrane</keyword>
<keyword evidence="2" id="KW-0813">Transport</keyword>
<evidence type="ECO:0000256" key="8">
    <source>
        <dbReference type="ARBA" id="ARBA00035655"/>
    </source>
</evidence>
<evidence type="ECO:0000256" key="6">
    <source>
        <dbReference type="ARBA" id="ARBA00022989"/>
    </source>
</evidence>
<dbReference type="PANTHER" id="PTHR30574:SF1">
    <property type="entry name" value="SULPHUR TRANSPORT DOMAIN-CONTAINING PROTEIN"/>
    <property type="match status" value="1"/>
</dbReference>
<dbReference type="Proteomes" id="UP000055136">
    <property type="component" value="Chromosome"/>
</dbReference>
<comment type="similarity">
    <text evidence="8">Belongs to the TsuA/YedE (TC 9.B.102) family.</text>
</comment>
<keyword evidence="3" id="KW-1003">Cell membrane</keyword>
<feature type="transmembrane region" description="Helical" evidence="9">
    <location>
        <begin position="118"/>
        <end position="139"/>
    </location>
</feature>
<name>A0A0S2TA69_9GAMM</name>
<keyword evidence="11" id="KW-1185">Reference proteome</keyword>
<evidence type="ECO:0000313" key="11">
    <source>
        <dbReference type="Proteomes" id="UP000055136"/>
    </source>
</evidence>
<evidence type="ECO:0000256" key="9">
    <source>
        <dbReference type="SAM" id="Phobius"/>
    </source>
</evidence>
<keyword evidence="6 9" id="KW-1133">Transmembrane helix</keyword>
<proteinExistence type="inferred from homology"/>
<organism evidence="10 11">
    <name type="scientific">Candidatus Tenderia electrophaga</name>
    <dbReference type="NCBI Taxonomy" id="1748243"/>
    <lineage>
        <taxon>Bacteria</taxon>
        <taxon>Pseudomonadati</taxon>
        <taxon>Pseudomonadota</taxon>
        <taxon>Gammaproteobacteria</taxon>
        <taxon>Candidatus Tenderiales</taxon>
        <taxon>Candidatus Tenderiaceae</taxon>
        <taxon>Candidatus Tenderia</taxon>
    </lineage>
</organism>
<dbReference type="KEGG" id="tee:Tel_02285"/>
<dbReference type="PANTHER" id="PTHR30574">
    <property type="entry name" value="INNER MEMBRANE PROTEIN YEDE"/>
    <property type="match status" value="1"/>
</dbReference>
<feature type="transmembrane region" description="Helical" evidence="9">
    <location>
        <begin position="80"/>
        <end position="97"/>
    </location>
</feature>
<keyword evidence="4" id="KW-0997">Cell inner membrane</keyword>
<reference evidence="10" key="1">
    <citation type="submission" date="2015-10" db="EMBL/GenBank/DDBJ databases">
        <title>Description of Candidatus Tenderia electrophaga gen. nov, sp. nov., an Uncultivated Electroautotroph from a Biocathode Enrichment.</title>
        <authorList>
            <person name="Eddie B.J."/>
            <person name="Malanoski A.P."/>
            <person name="Wang Z."/>
            <person name="Hall R.J."/>
            <person name="Oh S.D."/>
            <person name="Heiner C."/>
            <person name="Lin B."/>
            <person name="Strycharz-Glaven S.M."/>
        </authorList>
    </citation>
    <scope>NUCLEOTIDE SEQUENCE [LARGE SCALE GENOMIC DNA]</scope>
    <source>
        <strain evidence="10">NRL1</strain>
    </source>
</reference>
<evidence type="ECO:0000256" key="5">
    <source>
        <dbReference type="ARBA" id="ARBA00022692"/>
    </source>
</evidence>
<evidence type="ECO:0000256" key="1">
    <source>
        <dbReference type="ARBA" id="ARBA00004429"/>
    </source>
</evidence>
<dbReference type="EMBL" id="CP013099">
    <property type="protein sequence ID" value="ALP52061.1"/>
    <property type="molecule type" value="Genomic_DNA"/>
</dbReference>
<evidence type="ECO:0000256" key="4">
    <source>
        <dbReference type="ARBA" id="ARBA00022519"/>
    </source>
</evidence>
<evidence type="ECO:0000256" key="3">
    <source>
        <dbReference type="ARBA" id="ARBA00022475"/>
    </source>
</evidence>
<dbReference type="GO" id="GO:0005886">
    <property type="term" value="C:plasma membrane"/>
    <property type="evidence" value="ECO:0007669"/>
    <property type="project" value="UniProtKB-SubCell"/>
</dbReference>
<keyword evidence="7 9" id="KW-0472">Membrane</keyword>
<feature type="transmembrane region" description="Helical" evidence="9">
    <location>
        <begin position="49"/>
        <end position="68"/>
    </location>
</feature>
<evidence type="ECO:0000256" key="7">
    <source>
        <dbReference type="ARBA" id="ARBA00023136"/>
    </source>
</evidence>
<accession>A0A0S2TA69</accession>
<dbReference type="AlphaFoldDB" id="A0A0S2TA69"/>
<comment type="subcellular location">
    <subcellularLocation>
        <location evidence="1">Cell inner membrane</location>
        <topology evidence="1">Multi-pass membrane protein</topology>
    </subcellularLocation>
</comment>
<sequence>MENFTPFSALAGGVLIGLSATLLLLFNGRIAGVSGILSGIFVQPRGDRLWRLMFVLGMVGSGAVYQWFSDAGFEEYRAVSMPLLLVGAFFVGFGTRMGGGCTSGHGVCGIGRVSPRSIIATFVFMGFGFITVFVLRHLLGVGV</sequence>
<dbReference type="Pfam" id="PF04143">
    <property type="entry name" value="Sulf_transp"/>
    <property type="match status" value="1"/>
</dbReference>
<gene>
    <name evidence="10" type="ORF">Tel_02285</name>
</gene>
<evidence type="ECO:0000256" key="2">
    <source>
        <dbReference type="ARBA" id="ARBA00022448"/>
    </source>
</evidence>
<dbReference type="STRING" id="1748243.Tel_02285"/>
<evidence type="ECO:0000313" key="10">
    <source>
        <dbReference type="EMBL" id="ALP52061.1"/>
    </source>
</evidence>